<protein>
    <submittedName>
        <fullName evidence="1">Uncharacterized protein</fullName>
    </submittedName>
</protein>
<evidence type="ECO:0000313" key="1">
    <source>
        <dbReference type="EMBL" id="THD20682.1"/>
    </source>
</evidence>
<dbReference type="AlphaFoldDB" id="A0A2H1BYN3"/>
<dbReference type="Proteomes" id="UP000230066">
    <property type="component" value="Unassembled WGS sequence"/>
</dbReference>
<gene>
    <name evidence="1" type="ORF">D915_008450</name>
</gene>
<proteinExistence type="predicted"/>
<accession>A0A2H1BYN3</accession>
<keyword evidence="2" id="KW-1185">Reference proteome</keyword>
<dbReference type="EMBL" id="JXXN02004318">
    <property type="protein sequence ID" value="THD20682.1"/>
    <property type="molecule type" value="Genomic_DNA"/>
</dbReference>
<comment type="caution">
    <text evidence="1">The sequence shown here is derived from an EMBL/GenBank/DDBJ whole genome shotgun (WGS) entry which is preliminary data.</text>
</comment>
<reference evidence="1" key="1">
    <citation type="submission" date="2019-03" db="EMBL/GenBank/DDBJ databases">
        <title>Improved annotation for the trematode Fasciola hepatica.</title>
        <authorList>
            <person name="Choi Y.-J."/>
            <person name="Martin J."/>
            <person name="Mitreva M."/>
        </authorList>
    </citation>
    <scope>NUCLEOTIDE SEQUENCE [LARGE SCALE GENOMIC DNA]</scope>
</reference>
<name>A0A2H1BYN3_FASHE</name>
<organism evidence="1 2">
    <name type="scientific">Fasciola hepatica</name>
    <name type="common">Liver fluke</name>
    <dbReference type="NCBI Taxonomy" id="6192"/>
    <lineage>
        <taxon>Eukaryota</taxon>
        <taxon>Metazoa</taxon>
        <taxon>Spiralia</taxon>
        <taxon>Lophotrochozoa</taxon>
        <taxon>Platyhelminthes</taxon>
        <taxon>Trematoda</taxon>
        <taxon>Digenea</taxon>
        <taxon>Plagiorchiida</taxon>
        <taxon>Echinostomata</taxon>
        <taxon>Echinostomatoidea</taxon>
        <taxon>Fasciolidae</taxon>
        <taxon>Fasciola</taxon>
    </lineage>
</organism>
<sequence length="143" mass="16505">MIFSKISQAQLQPRRNVTFKGTVKWLIKHYPVTYLMAVTLTACSAMFGYAIHCIFYNPDITLRFMEKVPRNELYKDKMYNKVSQLSVESSFRCSARGPTHRDLPSVFTMMGLWNFPTTSLHIKIQDSMVATSLQIWTALVSKI</sequence>
<evidence type="ECO:0000313" key="2">
    <source>
        <dbReference type="Proteomes" id="UP000230066"/>
    </source>
</evidence>